<feature type="signal peptide" evidence="4">
    <location>
        <begin position="1"/>
        <end position="21"/>
    </location>
</feature>
<dbReference type="PANTHER" id="PTHR22923:SF102">
    <property type="entry name" value="CEREBELLIN 13-RELATED"/>
    <property type="match status" value="1"/>
</dbReference>
<accession>A0A3L5TUV0</accession>
<evidence type="ECO:0000256" key="2">
    <source>
        <dbReference type="ARBA" id="ARBA00022525"/>
    </source>
</evidence>
<dbReference type="InterPro" id="IPR050822">
    <property type="entry name" value="Cerebellin_Synaptic_Org"/>
</dbReference>
<reference evidence="6 7" key="1">
    <citation type="journal article" date="2016" name="PLoS ONE">
        <title>A First Insight into the Genome of the Filter-Feeder Mussel Mytilus galloprovincialis.</title>
        <authorList>
            <person name="Murgarella M."/>
            <person name="Puiu D."/>
            <person name="Novoa B."/>
            <person name="Figueras A."/>
            <person name="Posada D."/>
            <person name="Canchaya C."/>
        </authorList>
    </citation>
    <scope>NUCLEOTIDE SEQUENCE [LARGE SCALE GENOMIC DNA]</scope>
    <source>
        <tissue evidence="6">Muscle</tissue>
    </source>
</reference>
<evidence type="ECO:0000256" key="1">
    <source>
        <dbReference type="ARBA" id="ARBA00004613"/>
    </source>
</evidence>
<keyword evidence="2" id="KW-0964">Secreted</keyword>
<dbReference type="GO" id="GO:0005576">
    <property type="term" value="C:extracellular region"/>
    <property type="evidence" value="ECO:0007669"/>
    <property type="project" value="UniProtKB-SubCell"/>
</dbReference>
<dbReference type="PANTHER" id="PTHR22923">
    <property type="entry name" value="CEREBELLIN-RELATED"/>
    <property type="match status" value="1"/>
</dbReference>
<dbReference type="SUPFAM" id="SSF49842">
    <property type="entry name" value="TNF-like"/>
    <property type="match status" value="1"/>
</dbReference>
<proteinExistence type="predicted"/>
<evidence type="ECO:0000256" key="3">
    <source>
        <dbReference type="ARBA" id="ARBA00022729"/>
    </source>
</evidence>
<keyword evidence="3 4" id="KW-0732">Signal</keyword>
<dbReference type="Pfam" id="PF00386">
    <property type="entry name" value="C1q"/>
    <property type="match status" value="1"/>
</dbReference>
<sequence length="180" mass="20161">MFTSVSSMIFLVLIACQCVSSGDVLEIFPEFKEMKQELKAVKSEMEKQKNKANSNVAFTYMSHADLNNVGVGQKIIFDRKVLDTSSSYSTSSGIFTAPVKGYYYIQINNIVGWKSQACYLSINKNGNREVSTFADDQWDTSTTSAVIFLNKGDRISFENRGYKGYTCTIDKESNVVDSHN</sequence>
<dbReference type="InterPro" id="IPR008983">
    <property type="entry name" value="Tumour_necrosis_fac-like_dom"/>
</dbReference>
<evidence type="ECO:0000313" key="7">
    <source>
        <dbReference type="Proteomes" id="UP000266721"/>
    </source>
</evidence>
<evidence type="ECO:0000256" key="4">
    <source>
        <dbReference type="SAM" id="SignalP"/>
    </source>
</evidence>
<dbReference type="InterPro" id="IPR001073">
    <property type="entry name" value="C1q_dom"/>
</dbReference>
<dbReference type="SMART" id="SM00110">
    <property type="entry name" value="C1Q"/>
    <property type="match status" value="1"/>
</dbReference>
<organism evidence="6 7">
    <name type="scientific">Mytilus galloprovincialis</name>
    <name type="common">Mediterranean mussel</name>
    <dbReference type="NCBI Taxonomy" id="29158"/>
    <lineage>
        <taxon>Eukaryota</taxon>
        <taxon>Metazoa</taxon>
        <taxon>Spiralia</taxon>
        <taxon>Lophotrochozoa</taxon>
        <taxon>Mollusca</taxon>
        <taxon>Bivalvia</taxon>
        <taxon>Autobranchia</taxon>
        <taxon>Pteriomorphia</taxon>
        <taxon>Mytilida</taxon>
        <taxon>Mytiloidea</taxon>
        <taxon>Mytilidae</taxon>
        <taxon>Mytilinae</taxon>
        <taxon>Mytilus</taxon>
    </lineage>
</organism>
<dbReference type="PROSITE" id="PS50871">
    <property type="entry name" value="C1Q"/>
    <property type="match status" value="1"/>
</dbReference>
<feature type="non-terminal residue" evidence="6">
    <location>
        <position position="1"/>
    </location>
</feature>
<dbReference type="EMBL" id="KV581821">
    <property type="protein sequence ID" value="OPL33704.1"/>
    <property type="molecule type" value="Genomic_DNA"/>
</dbReference>
<evidence type="ECO:0000313" key="6">
    <source>
        <dbReference type="EMBL" id="OPL33704.1"/>
    </source>
</evidence>
<protein>
    <recommendedName>
        <fullName evidence="5">C1q domain-containing protein</fullName>
    </recommendedName>
</protein>
<name>A0A3L5TUV0_MYTGA</name>
<feature type="domain" description="C1q" evidence="5">
    <location>
        <begin position="47"/>
        <end position="180"/>
    </location>
</feature>
<dbReference type="AlphaFoldDB" id="A0A3L5TUV0"/>
<evidence type="ECO:0000259" key="5">
    <source>
        <dbReference type="PROSITE" id="PS50871"/>
    </source>
</evidence>
<feature type="chain" id="PRO_5018257630" description="C1q domain-containing protein" evidence="4">
    <location>
        <begin position="22"/>
        <end position="180"/>
    </location>
</feature>
<gene>
    <name evidence="6" type="ORF">AM593_08033</name>
</gene>
<comment type="subcellular location">
    <subcellularLocation>
        <location evidence="1">Secreted</location>
    </subcellularLocation>
</comment>
<dbReference type="SMR" id="A0A3L5TUV0"/>
<dbReference type="Proteomes" id="UP000266721">
    <property type="component" value="Unassembled WGS sequence"/>
</dbReference>
<comment type="caution">
    <text evidence="6">The sequence shown here is derived from an EMBL/GenBank/DDBJ whole genome shotgun (WGS) entry which is preliminary data.</text>
</comment>
<keyword evidence="7" id="KW-1185">Reference proteome</keyword>
<dbReference type="Gene3D" id="2.60.120.40">
    <property type="match status" value="1"/>
</dbReference>